<organism evidence="5 6">
    <name type="scientific">Monosiga brevicollis</name>
    <name type="common">Choanoflagellate</name>
    <dbReference type="NCBI Taxonomy" id="81824"/>
    <lineage>
        <taxon>Eukaryota</taxon>
        <taxon>Choanoflagellata</taxon>
        <taxon>Craspedida</taxon>
        <taxon>Salpingoecidae</taxon>
        <taxon>Monosiga</taxon>
    </lineage>
</organism>
<accession>A9UP19</accession>
<dbReference type="InterPro" id="IPR001849">
    <property type="entry name" value="PH_domain"/>
</dbReference>
<name>A9UP19_MONBE</name>
<dbReference type="eggNOG" id="KOG1451">
    <property type="taxonomic scope" value="Eukaryota"/>
</dbReference>
<dbReference type="CDD" id="cd00159">
    <property type="entry name" value="RhoGAP"/>
    <property type="match status" value="1"/>
</dbReference>
<dbReference type="EMBL" id="CH991543">
    <property type="protein sequence ID" value="EDQ92797.1"/>
    <property type="molecule type" value="Genomic_DNA"/>
</dbReference>
<protein>
    <recommendedName>
        <fullName evidence="7">Rho-GAP domain-containing protein</fullName>
    </recommendedName>
</protein>
<feature type="domain" description="PH" evidence="3">
    <location>
        <begin position="268"/>
        <end position="366"/>
    </location>
</feature>
<dbReference type="Pfam" id="PF00169">
    <property type="entry name" value="PH"/>
    <property type="match status" value="1"/>
</dbReference>
<keyword evidence="6" id="KW-1185">Reference proteome</keyword>
<dbReference type="InParanoid" id="A9UP19"/>
<dbReference type="PROSITE" id="PS50238">
    <property type="entry name" value="RHOGAP"/>
    <property type="match status" value="1"/>
</dbReference>
<dbReference type="Gene3D" id="1.10.555.10">
    <property type="entry name" value="Rho GTPase activation protein"/>
    <property type="match status" value="1"/>
</dbReference>
<dbReference type="PROSITE" id="PS50003">
    <property type="entry name" value="PH_DOMAIN"/>
    <property type="match status" value="1"/>
</dbReference>
<evidence type="ECO:0000256" key="2">
    <source>
        <dbReference type="SAM" id="MobiDB-lite"/>
    </source>
</evidence>
<dbReference type="Proteomes" id="UP000001357">
    <property type="component" value="Unassembled WGS sequence"/>
</dbReference>
<dbReference type="InterPro" id="IPR027267">
    <property type="entry name" value="AH/BAR_dom_sf"/>
</dbReference>
<evidence type="ECO:0000313" key="6">
    <source>
        <dbReference type="Proteomes" id="UP000001357"/>
    </source>
</evidence>
<dbReference type="KEGG" id="mbr:MONBRDRAFT_30761"/>
<dbReference type="Pfam" id="PF00620">
    <property type="entry name" value="RhoGAP"/>
    <property type="match status" value="1"/>
</dbReference>
<feature type="region of interest" description="Disordered" evidence="2">
    <location>
        <begin position="1312"/>
        <end position="1332"/>
    </location>
</feature>
<dbReference type="SMART" id="SM00324">
    <property type="entry name" value="RhoGAP"/>
    <property type="match status" value="1"/>
</dbReference>
<feature type="compositionally biased region" description="Low complexity" evidence="2">
    <location>
        <begin position="580"/>
        <end position="590"/>
    </location>
</feature>
<evidence type="ECO:0000256" key="1">
    <source>
        <dbReference type="ARBA" id="ARBA00022468"/>
    </source>
</evidence>
<dbReference type="InterPro" id="IPR008936">
    <property type="entry name" value="Rho_GTPase_activation_prot"/>
</dbReference>
<dbReference type="STRING" id="81824.A9UP19"/>
<evidence type="ECO:0000259" key="4">
    <source>
        <dbReference type="PROSITE" id="PS50238"/>
    </source>
</evidence>
<feature type="domain" description="Rho-GAP" evidence="4">
    <location>
        <begin position="382"/>
        <end position="565"/>
    </location>
</feature>
<dbReference type="InterPro" id="IPR000198">
    <property type="entry name" value="RhoGAP_dom"/>
</dbReference>
<dbReference type="PANTHER" id="PTHR12552">
    <property type="entry name" value="OLIGOPHRENIN 1"/>
    <property type="match status" value="1"/>
</dbReference>
<reference evidence="5 6" key="1">
    <citation type="journal article" date="2008" name="Nature">
        <title>The genome of the choanoflagellate Monosiga brevicollis and the origin of metazoans.</title>
        <authorList>
            <consortium name="JGI Sequencing"/>
            <person name="King N."/>
            <person name="Westbrook M.J."/>
            <person name="Young S.L."/>
            <person name="Kuo A."/>
            <person name="Abedin M."/>
            <person name="Chapman J."/>
            <person name="Fairclough S."/>
            <person name="Hellsten U."/>
            <person name="Isogai Y."/>
            <person name="Letunic I."/>
            <person name="Marr M."/>
            <person name="Pincus D."/>
            <person name="Putnam N."/>
            <person name="Rokas A."/>
            <person name="Wright K.J."/>
            <person name="Zuzow R."/>
            <person name="Dirks W."/>
            <person name="Good M."/>
            <person name="Goodstein D."/>
            <person name="Lemons D."/>
            <person name="Li W."/>
            <person name="Lyons J.B."/>
            <person name="Morris A."/>
            <person name="Nichols S."/>
            <person name="Richter D.J."/>
            <person name="Salamov A."/>
            <person name="Bork P."/>
            <person name="Lim W.A."/>
            <person name="Manning G."/>
            <person name="Miller W.T."/>
            <person name="McGinnis W."/>
            <person name="Shapiro H."/>
            <person name="Tjian R."/>
            <person name="Grigoriev I.V."/>
            <person name="Rokhsar D."/>
        </authorList>
    </citation>
    <scope>NUCLEOTIDE SEQUENCE [LARGE SCALE GENOMIC DNA]</scope>
    <source>
        <strain evidence="6">MX1 / ATCC 50154</strain>
    </source>
</reference>
<dbReference type="SUPFAM" id="SSF48350">
    <property type="entry name" value="GTPase activation domain, GAP"/>
    <property type="match status" value="1"/>
</dbReference>
<dbReference type="CDD" id="cd01249">
    <property type="entry name" value="BAR-PH_GRAF_family"/>
    <property type="match status" value="1"/>
</dbReference>
<dbReference type="Gene3D" id="1.20.1270.60">
    <property type="entry name" value="Arfaptin homology (AH) domain/BAR domain"/>
    <property type="match status" value="1"/>
</dbReference>
<dbReference type="SUPFAM" id="SSF103657">
    <property type="entry name" value="BAR/IMD domain-like"/>
    <property type="match status" value="1"/>
</dbReference>
<proteinExistence type="predicted"/>
<dbReference type="InterPro" id="IPR047234">
    <property type="entry name" value="GRAF_fam"/>
</dbReference>
<dbReference type="GO" id="GO:0007165">
    <property type="term" value="P:signal transduction"/>
    <property type="evidence" value="ECO:0007669"/>
    <property type="project" value="InterPro"/>
</dbReference>
<dbReference type="InterPro" id="IPR047225">
    <property type="entry name" value="PH_GRAF"/>
</dbReference>
<dbReference type="InterPro" id="IPR036028">
    <property type="entry name" value="SH3-like_dom_sf"/>
</dbReference>
<sequence length="1470" mass="159875">MDQVEAQATFPAEGPAVKQEFRRELKELKDFGTILHKLERHATAHKQANENEAASSAKLADTLEQTFAKLVALPTPDDDRLAENLQLLGNAIAMGFSVIHELAERKRNLAAGLERMCKHLQDFKDTYIGKAQTLLDDFEKREEAYYKDIDKQISRRHGGHAQDTDTTEQSRARARLMLAGFDFSQHMEEWVDQRILMYVRHITAYHEGCLDQLRAHDDQLQLHQNTHDEALSRLRSNQDRRQTDRQALMRAIEQQVLQGGFEDVHPEGTLITGYLYWHRKGGLTASWVRVYATYDRPSQMMKLFDVASNTQIEEMQIDSCVQRYSSDTDRKNCFEVHNRQGNAFMLQALNATARQKWIAAMGGLSPTKTIRRRKVKQAIEKFELTPQAVSFIQRLMSQIERDGLTEQGIYRIPGQTSVYTRLVNSAIERGKAVNLQEVDIASCASALKHYLRELEEPLMTTALTPLFVKAIASGSQDVNELVPNLKVAVQRLPPLNRSVAKLLFLHLHKVAEHSDANSMTAANLGRCFGPTLFRAGQGDMTSSIADMQYYNRAAELLVEHVKPIFDVGSEESSPSLPQTAAAVPPKRALAPPRPPPYVANDEEEAEADTAVLARTACVRALYDCEGDAEDELSFMAGDLIIDVKHKIKSDKHHMVASCRMARALSPLSLSLSQFTAIMDAAALLSDLTTRCFEDAEPSEMQVALTCEALVDHGLLQRLDGTDPTVIRWSKRLNSSLNASSNPGSGSLRLLRATLISCNPLTFYTNCLNWTKLLLRPASHGALLDTDICVVLVDILATASQRSLPDACLRKHVAPPSYHCHLSQAFLLFLGWFFSGSIKNYVATSARKFCPTFSKTFPRSVSPALSPARSQNRSSSLSVKALSACFAATASCITSKDAQTFWAALLEETVIVCTQMGNELLPGLVDGHRNQDLPPDYASLPLAQAEPRRTQELLLLIQGLLTIVAVLLRAPTGSCVDVHTNLLGRLLSGIFAVDWHRAATLRASGLRRTLVSHHITKLHTCAGHVLAAIADASPMLCLRVMSCALPSLNTSLAIFVAELLPVPTCDGEVIAVALDSVWRSLQGCPMLLEAVAAEELAALVQTCCQASTAIEHSELSLDAKAINTGLVQRKKGGKRTVSAHNSSAGPINFTRQRPRSNARLFVTALRVLEAIVTATPVVATKVSQKIGYHARISSKLAGSLHPPIPFDDPTVRVATYRLLARCAVAIPAMSADFANAAVSALQRGTLDVMIEVRAACQDHLFMLDGVLKPRSPAVRVPATAVVATLAEDSSASAAPTDGRAPTAALTTPLDSSFAQNLSDTTPTNTEAPPAQTEPLAQHEPLAHHPAAITASSPQRSVLAPSTSSAVTPADPTAGMTTPTVSTASAAETQAEKTPDTTGMPEPKLPKVEAPVAEFTDVDTTTVEATASEVAHSAPPDAQSQLSAVGTELEDSDVEFGDDDLVDADPDSADEA</sequence>
<dbReference type="Gene3D" id="2.30.30.40">
    <property type="entry name" value="SH3 Domains"/>
    <property type="match status" value="1"/>
</dbReference>
<feature type="compositionally biased region" description="Low complexity" evidence="2">
    <location>
        <begin position="1410"/>
        <end position="1429"/>
    </location>
</feature>
<feature type="region of interest" description="Disordered" evidence="2">
    <location>
        <begin position="1349"/>
        <end position="1470"/>
    </location>
</feature>
<dbReference type="GeneID" id="5888085"/>
<feature type="compositionally biased region" description="Polar residues" evidence="2">
    <location>
        <begin position="1349"/>
        <end position="1365"/>
    </location>
</feature>
<feature type="region of interest" description="Disordered" evidence="2">
    <location>
        <begin position="568"/>
        <end position="592"/>
    </location>
</feature>
<dbReference type="FunFam" id="1.10.555.10:FF:000186">
    <property type="match status" value="1"/>
</dbReference>
<evidence type="ECO:0000313" key="5">
    <source>
        <dbReference type="EMBL" id="EDQ92797.1"/>
    </source>
</evidence>
<dbReference type="PANTHER" id="PTHR12552:SF1">
    <property type="entry name" value="RHO GTPASE-ACTIVATING PROTEIN GRAF"/>
    <property type="match status" value="1"/>
</dbReference>
<feature type="compositionally biased region" description="Polar residues" evidence="2">
    <location>
        <begin position="1373"/>
        <end position="1386"/>
    </location>
</feature>
<evidence type="ECO:0000259" key="3">
    <source>
        <dbReference type="PROSITE" id="PS50003"/>
    </source>
</evidence>
<feature type="compositionally biased region" description="Acidic residues" evidence="2">
    <location>
        <begin position="1446"/>
        <end position="1470"/>
    </location>
</feature>
<feature type="compositionally biased region" description="Polar residues" evidence="2">
    <location>
        <begin position="1312"/>
        <end position="1325"/>
    </location>
</feature>
<evidence type="ECO:0008006" key="7">
    <source>
        <dbReference type="Google" id="ProtNLM"/>
    </source>
</evidence>
<gene>
    <name evidence="5" type="ORF">MONBRDRAFT_30761</name>
</gene>
<dbReference type="SUPFAM" id="SSF50729">
    <property type="entry name" value="PH domain-like"/>
    <property type="match status" value="1"/>
</dbReference>
<dbReference type="InterPro" id="IPR011993">
    <property type="entry name" value="PH-like_dom_sf"/>
</dbReference>
<dbReference type="Gene3D" id="2.30.29.30">
    <property type="entry name" value="Pleckstrin-homology domain (PH domain)/Phosphotyrosine-binding domain (PTB)"/>
    <property type="match status" value="1"/>
</dbReference>
<dbReference type="RefSeq" id="XP_001742559.1">
    <property type="nucleotide sequence ID" value="XM_001742507.1"/>
</dbReference>
<keyword evidence="1" id="KW-0343">GTPase activation</keyword>
<dbReference type="GO" id="GO:0005096">
    <property type="term" value="F:GTPase activator activity"/>
    <property type="evidence" value="ECO:0000318"/>
    <property type="project" value="GO_Central"/>
</dbReference>
<dbReference type="SUPFAM" id="SSF50044">
    <property type="entry name" value="SH3-domain"/>
    <property type="match status" value="1"/>
</dbReference>
<dbReference type="SMART" id="SM00233">
    <property type="entry name" value="PH"/>
    <property type="match status" value="1"/>
</dbReference>